<evidence type="ECO:0000313" key="1">
    <source>
        <dbReference type="EMBL" id="CAH2226523.1"/>
    </source>
</evidence>
<sequence length="110" mass="12211">MLHGDRKNTLLTDASTLKSLELKLAAAQKLDIVYADLRANRQKIKCSRQSGLEYAGNRAPPIGIAFAKKFVCPSFRKTQCRVAIPNDVLRASPLHETESYVNVQLGRNLS</sequence>
<comment type="caution">
    <text evidence="1">The sequence shown here is derived from an EMBL/GenBank/DDBJ whole genome shotgun (WGS) entry which is preliminary data.</text>
</comment>
<dbReference type="Proteomes" id="UP000838756">
    <property type="component" value="Unassembled WGS sequence"/>
</dbReference>
<accession>A0A8S4QXI4</accession>
<dbReference type="EMBL" id="CAKXAJ010021503">
    <property type="protein sequence ID" value="CAH2226523.1"/>
    <property type="molecule type" value="Genomic_DNA"/>
</dbReference>
<gene>
    <name evidence="1" type="primary">jg27107</name>
    <name evidence="1" type="ORF">PAEG_LOCUS7226</name>
</gene>
<dbReference type="AlphaFoldDB" id="A0A8S4QXI4"/>
<proteinExistence type="predicted"/>
<protein>
    <submittedName>
        <fullName evidence="1">Jg27107 protein</fullName>
    </submittedName>
</protein>
<reference evidence="1" key="1">
    <citation type="submission" date="2022-03" db="EMBL/GenBank/DDBJ databases">
        <authorList>
            <person name="Lindestad O."/>
        </authorList>
    </citation>
    <scope>NUCLEOTIDE SEQUENCE</scope>
</reference>
<keyword evidence="2" id="KW-1185">Reference proteome</keyword>
<organism evidence="1 2">
    <name type="scientific">Pararge aegeria aegeria</name>
    <dbReference type="NCBI Taxonomy" id="348720"/>
    <lineage>
        <taxon>Eukaryota</taxon>
        <taxon>Metazoa</taxon>
        <taxon>Ecdysozoa</taxon>
        <taxon>Arthropoda</taxon>
        <taxon>Hexapoda</taxon>
        <taxon>Insecta</taxon>
        <taxon>Pterygota</taxon>
        <taxon>Neoptera</taxon>
        <taxon>Endopterygota</taxon>
        <taxon>Lepidoptera</taxon>
        <taxon>Glossata</taxon>
        <taxon>Ditrysia</taxon>
        <taxon>Papilionoidea</taxon>
        <taxon>Nymphalidae</taxon>
        <taxon>Satyrinae</taxon>
        <taxon>Satyrini</taxon>
        <taxon>Parargina</taxon>
        <taxon>Pararge</taxon>
    </lineage>
</organism>
<evidence type="ECO:0000313" key="2">
    <source>
        <dbReference type="Proteomes" id="UP000838756"/>
    </source>
</evidence>
<name>A0A8S4QXI4_9NEOP</name>